<dbReference type="InterPro" id="IPR056442">
    <property type="entry name" value="GINT1_N"/>
</dbReference>
<sequence length="336" mass="38848">MKRLCLLGFVFFSVAFLAIINHRTPFLQPEGGPWSLGFGASQQYPEKIDPVKNAIYSIEALKAQNDSTVFLADPFFIKEKDSFYLFFEHKKNKSNADIGLFTSGDGKEYQYRGTVLSQPFHLSYPQVFKYKNEFYMVPESKQASVILLYKAQRFPFDWKICDTLISDVQLVDPSIYLSDSLNIIVATDYQKNMYMYEADSLFGEWKLHQKPIALIGTEARAGGRFFADEKGLLLPVQNCTKGYGYGLSLYRFSFKDGSYSTKREKPLFLTANETVKEFNAGMHHLDIQRISVNQYYYIYDGNQLASSNKTLNIRGPLKWTYLDLKNWILKKCEYFN</sequence>
<keyword evidence="3" id="KW-1185">Reference proteome</keyword>
<gene>
    <name evidence="2" type="ORF">E0F89_10510</name>
</gene>
<feature type="domain" description="Glucosamine inositolphosphorylceramide transferase 1 N-terminal" evidence="1">
    <location>
        <begin position="50"/>
        <end position="301"/>
    </location>
</feature>
<proteinExistence type="predicted"/>
<comment type="caution">
    <text evidence="2">The sequence shown here is derived from an EMBL/GenBank/DDBJ whole genome shotgun (WGS) entry which is preliminary data.</text>
</comment>
<dbReference type="SUPFAM" id="SSF75005">
    <property type="entry name" value="Arabinanase/levansucrase/invertase"/>
    <property type="match status" value="1"/>
</dbReference>
<dbReference type="RefSeq" id="WP_131909735.1">
    <property type="nucleotide sequence ID" value="NZ_SMFM01000004.1"/>
</dbReference>
<dbReference type="Gene3D" id="2.115.10.20">
    <property type="entry name" value="Glycosyl hydrolase domain, family 43"/>
    <property type="match status" value="1"/>
</dbReference>
<name>A0A4R5AU92_9FLAO</name>
<dbReference type="EMBL" id="SMFM01000004">
    <property type="protein sequence ID" value="TDD75985.1"/>
    <property type="molecule type" value="Genomic_DNA"/>
</dbReference>
<organism evidence="2 3">
    <name type="scientific">Flavobacterium caseinilyticum</name>
    <dbReference type="NCBI Taxonomy" id="2541732"/>
    <lineage>
        <taxon>Bacteria</taxon>
        <taxon>Pseudomonadati</taxon>
        <taxon>Bacteroidota</taxon>
        <taxon>Flavobacteriia</taxon>
        <taxon>Flavobacteriales</taxon>
        <taxon>Flavobacteriaceae</taxon>
        <taxon>Flavobacterium</taxon>
    </lineage>
</organism>
<evidence type="ECO:0000259" key="1">
    <source>
        <dbReference type="Pfam" id="PF24793"/>
    </source>
</evidence>
<evidence type="ECO:0000313" key="3">
    <source>
        <dbReference type="Proteomes" id="UP000295278"/>
    </source>
</evidence>
<dbReference type="AlphaFoldDB" id="A0A4R5AU92"/>
<dbReference type="Pfam" id="PF24793">
    <property type="entry name" value="GINT1_N"/>
    <property type="match status" value="1"/>
</dbReference>
<reference evidence="2 3" key="1">
    <citation type="submission" date="2019-03" db="EMBL/GenBank/DDBJ databases">
        <title>Flavobacterium AT-3-2 sp. nov., isolated from arctic soil.</title>
        <authorList>
            <person name="Chaudhary D.K."/>
        </authorList>
    </citation>
    <scope>NUCLEOTIDE SEQUENCE [LARGE SCALE GENOMIC DNA]</scope>
    <source>
        <strain evidence="2 3">AT-3-2</strain>
    </source>
</reference>
<protein>
    <recommendedName>
        <fullName evidence="1">Glucosamine inositolphosphorylceramide transferase 1 N-terminal domain-containing protein</fullName>
    </recommendedName>
</protein>
<dbReference type="InterPro" id="IPR023296">
    <property type="entry name" value="Glyco_hydro_beta-prop_sf"/>
</dbReference>
<accession>A0A4R5AU92</accession>
<evidence type="ECO:0000313" key="2">
    <source>
        <dbReference type="EMBL" id="TDD75985.1"/>
    </source>
</evidence>
<dbReference type="Proteomes" id="UP000295278">
    <property type="component" value="Unassembled WGS sequence"/>
</dbReference>
<dbReference type="OrthoDB" id="3771157at2"/>